<dbReference type="PANTHER" id="PTHR40696">
    <property type="entry name" value="DUF371 FAMILY PROTEIN"/>
    <property type="match status" value="1"/>
</dbReference>
<dbReference type="Pfam" id="PF04027">
    <property type="entry name" value="DUF371"/>
    <property type="match status" value="1"/>
</dbReference>
<dbReference type="PANTHER" id="PTHR40696:SF1">
    <property type="entry name" value="DUF371 DOMAIN-CONTAINING PROTEIN"/>
    <property type="match status" value="1"/>
</dbReference>
<dbReference type="Gene3D" id="2.60.120.630">
    <property type="entry name" value="mth639 domain like"/>
    <property type="match status" value="1"/>
</dbReference>
<accession>A0A160VS49</accession>
<protein>
    <submittedName>
        <fullName evidence="1">Uncharacterized protein MJ0206</fullName>
    </submittedName>
</protein>
<dbReference type="InterPro" id="IPR007171">
    <property type="entry name" value="DUF371"/>
</dbReference>
<reference evidence="2" key="1">
    <citation type="submission" date="2016-01" db="EMBL/GenBank/DDBJ databases">
        <authorList>
            <person name="Vorgias C.E."/>
        </authorList>
    </citation>
    <scope>NUCLEOTIDE SEQUENCE [LARGE SCALE GENOMIC DNA]</scope>
</reference>
<evidence type="ECO:0000313" key="1">
    <source>
        <dbReference type="EMBL" id="CUX77630.1"/>
    </source>
</evidence>
<dbReference type="Proteomes" id="UP000093069">
    <property type="component" value="Chromosome I"/>
</dbReference>
<dbReference type="STRING" id="54262.CHITON_0851"/>
<dbReference type="AlphaFoldDB" id="A0A160VS49"/>
<organism evidence="1 2">
    <name type="scientific">Thermococcus chitonophagus</name>
    <dbReference type="NCBI Taxonomy" id="54262"/>
    <lineage>
        <taxon>Archaea</taxon>
        <taxon>Methanobacteriati</taxon>
        <taxon>Methanobacteriota</taxon>
        <taxon>Thermococci</taxon>
        <taxon>Thermococcales</taxon>
        <taxon>Thermococcaceae</taxon>
        <taxon>Thermococcus</taxon>
    </lineage>
</organism>
<proteinExistence type="predicted"/>
<sequence>MVRVAQELSVNIFILLPNFSVMREVIRCRGHPNVKATHRSTLEITKENYLTPRGDCIICVSADKALADLGPKIKEAIRQGKKIKIRIIVGELIDEVIAQGDPRLTLESEVSMVIRKSNYVDRRTLAIKANKAAKDIDRRLIEKLKNPNTEAVIEIIIEEEGI</sequence>
<dbReference type="EMBL" id="LN999010">
    <property type="protein sequence ID" value="CUX77630.1"/>
    <property type="molecule type" value="Genomic_DNA"/>
</dbReference>
<evidence type="ECO:0000313" key="2">
    <source>
        <dbReference type="Proteomes" id="UP000093069"/>
    </source>
</evidence>
<dbReference type="KEGG" id="tch:CHITON_0851"/>
<dbReference type="InterPro" id="IPR023131">
    <property type="entry name" value="Mth639-like_dom_sf"/>
</dbReference>
<gene>
    <name evidence="1" type="ORF">CHITON_0851</name>
</gene>
<name>A0A160VS49_9EURY</name>